<sequence length="174" mass="19046">MEQQADSLNTAIPTAFAPAVPSHTINAFSINDIPHPVDHTGGREIIVCALAAPDNPVPGPFSAKRKRRTFWTACPSCKKKNKHSIECLGCNIPCLQCSETFKAIEVSRPRNQHATTTENVHSGAIVRSPGTMVEPSKMTLTVETITEDEIKELLMSKGRNMVVEATIKRNNVKK</sequence>
<name>A0A921QXI7_SORBI</name>
<dbReference type="EMBL" id="CM027684">
    <property type="protein sequence ID" value="KAG0528937.1"/>
    <property type="molecule type" value="Genomic_DNA"/>
</dbReference>
<protein>
    <submittedName>
        <fullName evidence="1">Uncharacterized protein</fullName>
    </submittedName>
</protein>
<proteinExistence type="predicted"/>
<gene>
    <name evidence="1" type="ORF">BDA96_05G054900</name>
</gene>
<reference evidence="1" key="2">
    <citation type="submission" date="2020-10" db="EMBL/GenBank/DDBJ databases">
        <authorList>
            <person name="Cooper E.A."/>
            <person name="Brenton Z.W."/>
            <person name="Flinn B.S."/>
            <person name="Jenkins J."/>
            <person name="Shu S."/>
            <person name="Flowers D."/>
            <person name="Luo F."/>
            <person name="Wang Y."/>
            <person name="Xia P."/>
            <person name="Barry K."/>
            <person name="Daum C."/>
            <person name="Lipzen A."/>
            <person name="Yoshinaga Y."/>
            <person name="Schmutz J."/>
            <person name="Saski C."/>
            <person name="Vermerris W."/>
            <person name="Kresovich S."/>
        </authorList>
    </citation>
    <scope>NUCLEOTIDE SEQUENCE</scope>
</reference>
<reference evidence="1" key="1">
    <citation type="journal article" date="2019" name="BMC Genomics">
        <title>A new reference genome for Sorghum bicolor reveals high levels of sequence similarity between sweet and grain genotypes: implications for the genetics of sugar metabolism.</title>
        <authorList>
            <person name="Cooper E.A."/>
            <person name="Brenton Z.W."/>
            <person name="Flinn B.S."/>
            <person name="Jenkins J."/>
            <person name="Shu S."/>
            <person name="Flowers D."/>
            <person name="Luo F."/>
            <person name="Wang Y."/>
            <person name="Xia P."/>
            <person name="Barry K."/>
            <person name="Daum C."/>
            <person name="Lipzen A."/>
            <person name="Yoshinaga Y."/>
            <person name="Schmutz J."/>
            <person name="Saski C."/>
            <person name="Vermerris W."/>
            <person name="Kresovich S."/>
        </authorList>
    </citation>
    <scope>NUCLEOTIDE SEQUENCE</scope>
</reference>
<dbReference type="AlphaFoldDB" id="A0A921QXI7"/>
<evidence type="ECO:0000313" key="1">
    <source>
        <dbReference type="EMBL" id="KAG0528937.1"/>
    </source>
</evidence>
<dbReference type="EMBL" id="CM027684">
    <property type="protein sequence ID" value="KAG0528938.1"/>
    <property type="molecule type" value="Genomic_DNA"/>
</dbReference>
<evidence type="ECO:0000313" key="2">
    <source>
        <dbReference type="Proteomes" id="UP000807115"/>
    </source>
</evidence>
<dbReference type="Proteomes" id="UP000807115">
    <property type="component" value="Chromosome 5"/>
</dbReference>
<accession>A0A921QXI7</accession>
<organism evidence="1 2">
    <name type="scientific">Sorghum bicolor</name>
    <name type="common">Sorghum</name>
    <name type="synonym">Sorghum vulgare</name>
    <dbReference type="NCBI Taxonomy" id="4558"/>
    <lineage>
        <taxon>Eukaryota</taxon>
        <taxon>Viridiplantae</taxon>
        <taxon>Streptophyta</taxon>
        <taxon>Embryophyta</taxon>
        <taxon>Tracheophyta</taxon>
        <taxon>Spermatophyta</taxon>
        <taxon>Magnoliopsida</taxon>
        <taxon>Liliopsida</taxon>
        <taxon>Poales</taxon>
        <taxon>Poaceae</taxon>
        <taxon>PACMAD clade</taxon>
        <taxon>Panicoideae</taxon>
        <taxon>Andropogonodae</taxon>
        <taxon>Andropogoneae</taxon>
        <taxon>Sorghinae</taxon>
        <taxon>Sorghum</taxon>
    </lineage>
</organism>
<dbReference type="Gramene" id="EES09351">
    <property type="protein sequence ID" value="EES09351"/>
    <property type="gene ID" value="SORBI_3005G052100"/>
</dbReference>
<comment type="caution">
    <text evidence="1">The sequence shown here is derived from an EMBL/GenBank/DDBJ whole genome shotgun (WGS) entry which is preliminary data.</text>
</comment>
<dbReference type="Gramene" id="OQU82954">
    <property type="protein sequence ID" value="OQU82954"/>
    <property type="gene ID" value="SORBI_3005G052100"/>
</dbReference>